<evidence type="ECO:0008006" key="6">
    <source>
        <dbReference type="Google" id="ProtNLM"/>
    </source>
</evidence>
<evidence type="ECO:0000256" key="1">
    <source>
        <dbReference type="SAM" id="MobiDB-lite"/>
    </source>
</evidence>
<evidence type="ECO:0000256" key="2">
    <source>
        <dbReference type="SAM" id="Phobius"/>
    </source>
</evidence>
<dbReference type="AlphaFoldDB" id="A0A0H2S8F0"/>
<dbReference type="Proteomes" id="UP000053477">
    <property type="component" value="Unassembled WGS sequence"/>
</dbReference>
<organism evidence="4 5">
    <name type="scientific">Schizopora paradoxa</name>
    <dbReference type="NCBI Taxonomy" id="27342"/>
    <lineage>
        <taxon>Eukaryota</taxon>
        <taxon>Fungi</taxon>
        <taxon>Dikarya</taxon>
        <taxon>Basidiomycota</taxon>
        <taxon>Agaricomycotina</taxon>
        <taxon>Agaricomycetes</taxon>
        <taxon>Hymenochaetales</taxon>
        <taxon>Schizoporaceae</taxon>
        <taxon>Schizopora</taxon>
    </lineage>
</organism>
<feature type="region of interest" description="Disordered" evidence="1">
    <location>
        <begin position="229"/>
        <end position="256"/>
    </location>
</feature>
<dbReference type="EMBL" id="KQ085900">
    <property type="protein sequence ID" value="KLO17898.1"/>
    <property type="molecule type" value="Genomic_DNA"/>
</dbReference>
<proteinExistence type="predicted"/>
<dbReference type="InParanoid" id="A0A0H2S8F0"/>
<reference evidence="4 5" key="1">
    <citation type="submission" date="2015-04" db="EMBL/GenBank/DDBJ databases">
        <title>Complete genome sequence of Schizopora paradoxa KUC8140, a cosmopolitan wood degrader in East Asia.</title>
        <authorList>
            <consortium name="DOE Joint Genome Institute"/>
            <person name="Min B."/>
            <person name="Park H."/>
            <person name="Jang Y."/>
            <person name="Kim J.-J."/>
            <person name="Kim K.H."/>
            <person name="Pangilinan J."/>
            <person name="Lipzen A."/>
            <person name="Riley R."/>
            <person name="Grigoriev I.V."/>
            <person name="Spatafora J.W."/>
            <person name="Choi I.-G."/>
        </authorList>
    </citation>
    <scope>NUCLEOTIDE SEQUENCE [LARGE SCALE GENOMIC DNA]</scope>
    <source>
        <strain evidence="4 5">KUC8140</strain>
    </source>
</reference>
<feature type="compositionally biased region" description="Polar residues" evidence="1">
    <location>
        <begin position="317"/>
        <end position="333"/>
    </location>
</feature>
<feature type="compositionally biased region" description="Low complexity" evidence="1">
    <location>
        <begin position="234"/>
        <end position="248"/>
    </location>
</feature>
<keyword evidence="2" id="KW-0472">Membrane</keyword>
<keyword evidence="2" id="KW-0812">Transmembrane</keyword>
<evidence type="ECO:0000313" key="5">
    <source>
        <dbReference type="Proteomes" id="UP000053477"/>
    </source>
</evidence>
<keyword evidence="3" id="KW-0732">Signal</keyword>
<feature type="chain" id="PRO_5005202089" description="Mid2 domain-containing protein" evidence="3">
    <location>
        <begin position="25"/>
        <end position="474"/>
    </location>
</feature>
<feature type="region of interest" description="Disordered" evidence="1">
    <location>
        <begin position="309"/>
        <end position="355"/>
    </location>
</feature>
<feature type="region of interest" description="Disordered" evidence="1">
    <location>
        <begin position="399"/>
        <end position="474"/>
    </location>
</feature>
<evidence type="ECO:0000256" key="3">
    <source>
        <dbReference type="SAM" id="SignalP"/>
    </source>
</evidence>
<keyword evidence="5" id="KW-1185">Reference proteome</keyword>
<name>A0A0H2S8F0_9AGAM</name>
<dbReference type="OrthoDB" id="2527908at2759"/>
<accession>A0A0H2S8F0</accession>
<keyword evidence="2" id="KW-1133">Transmembrane helix</keyword>
<gene>
    <name evidence="4" type="ORF">SCHPADRAFT_146594</name>
</gene>
<feature type="signal peptide" evidence="3">
    <location>
        <begin position="1"/>
        <end position="24"/>
    </location>
</feature>
<sequence length="474" mass="49410">MLSRAFQAVTILFFFFANLALVTAQKQTFQWSTTNISKSGLGECDTVGIQIQSLTSTNQFLGVVPPFFVISYELGGITNTEWLGDSYNQNWTWVVRHPQGAQIFVDVVDSLGNSGGVGATTVKAGSTSSCHASSPSSPVHVVASVPQVSTCDSVTANITGGTKPYTVSIMPSNGDIPTNFTLDAGDDMFTYVNRVQPGSSFLITAADSTGQWAWGTNLISSVGSSNTSCPGQQSFGSQSANSTSSSTTTKDKSSSNGHLSTAVIVGIAVGALVLLASVGLAIFFFMRRRRTFGGQPGIGQVSAFREDAPFISPGPASGNSMRSEYSFAASQESDAPLLENPHPLSPGASDTSGSMGRYLGPREGAGLVSPAFSSPGSYRHVRSASEGSYSPFAAVMSPAVSGSTSQEPPEASIGELAGNPEADSSFASASTGPSPAKLRLARAAESRRQQTVVQHQDAEDMVDVPPVYRDRTNA</sequence>
<feature type="transmembrane region" description="Helical" evidence="2">
    <location>
        <begin position="262"/>
        <end position="285"/>
    </location>
</feature>
<evidence type="ECO:0000313" key="4">
    <source>
        <dbReference type="EMBL" id="KLO17898.1"/>
    </source>
</evidence>
<protein>
    <recommendedName>
        <fullName evidence="6">Mid2 domain-containing protein</fullName>
    </recommendedName>
</protein>